<evidence type="ECO:0008006" key="3">
    <source>
        <dbReference type="Google" id="ProtNLM"/>
    </source>
</evidence>
<gene>
    <name evidence="1" type="ORF">NCTC10571_00687</name>
</gene>
<dbReference type="RefSeq" id="WP_115151129.1">
    <property type="nucleotide sequence ID" value="NZ_UGPP01000001.1"/>
</dbReference>
<evidence type="ECO:0000313" key="2">
    <source>
        <dbReference type="Proteomes" id="UP000255234"/>
    </source>
</evidence>
<organism evidence="1 2">
    <name type="scientific">Megamonas hypermegale</name>
    <dbReference type="NCBI Taxonomy" id="158847"/>
    <lineage>
        <taxon>Bacteria</taxon>
        <taxon>Bacillati</taxon>
        <taxon>Bacillota</taxon>
        <taxon>Negativicutes</taxon>
        <taxon>Selenomonadales</taxon>
        <taxon>Selenomonadaceae</taxon>
        <taxon>Megamonas</taxon>
    </lineage>
</organism>
<sequence>MNIAKDYLSQTYTAQGKIMCYDLMIESMQKDILLFNNDSVIIQRLKDELSEYEAQKKYWINKKAEIKQFLLNLNIRENIKQVLILRFVELKKRREISSILHYSLSYIDRLLKQGLFFIDEKLKSSRQKVVI</sequence>
<dbReference type="EMBL" id="UGPP01000001">
    <property type="protein sequence ID" value="STY70548.1"/>
    <property type="molecule type" value="Genomic_DNA"/>
</dbReference>
<reference evidence="1 2" key="1">
    <citation type="submission" date="2018-06" db="EMBL/GenBank/DDBJ databases">
        <authorList>
            <consortium name="Pathogen Informatics"/>
            <person name="Doyle S."/>
        </authorList>
    </citation>
    <scope>NUCLEOTIDE SEQUENCE [LARGE SCALE GENOMIC DNA]</scope>
    <source>
        <strain evidence="1 2">NCTC10571</strain>
    </source>
</reference>
<dbReference type="Proteomes" id="UP000255234">
    <property type="component" value="Unassembled WGS sequence"/>
</dbReference>
<name>A0A378NX33_9FIRM</name>
<proteinExistence type="predicted"/>
<accession>A0A378NX33</accession>
<protein>
    <recommendedName>
        <fullName evidence="3">RNA polymerase sigma factor, sigma-70 family</fullName>
    </recommendedName>
</protein>
<dbReference type="AlphaFoldDB" id="A0A378NX33"/>
<dbReference type="InterPro" id="IPR013324">
    <property type="entry name" value="RNA_pol_sigma_r3/r4-like"/>
</dbReference>
<dbReference type="SUPFAM" id="SSF88659">
    <property type="entry name" value="Sigma3 and sigma4 domains of RNA polymerase sigma factors"/>
    <property type="match status" value="1"/>
</dbReference>
<evidence type="ECO:0000313" key="1">
    <source>
        <dbReference type="EMBL" id="STY70548.1"/>
    </source>
</evidence>